<comment type="caution">
    <text evidence="1">The sequence shown here is derived from an EMBL/GenBank/DDBJ whole genome shotgun (WGS) entry which is preliminary data.</text>
</comment>
<evidence type="ECO:0000313" key="1">
    <source>
        <dbReference type="EMBL" id="CAL5130375.1"/>
    </source>
</evidence>
<sequence>MTMDTSSDDLFSDLERPAAVPSGSIPGLLQPEEGDFFVHTEHAGKQEFSVKLFKHDKYEFALVYEIKLWANDPRAVAPIQFVIPWRNDVITACTVQNGDSPLKWPSVKPCLLSTLGRTASDRLRSSAPLLCVSSDFMRSLIPPSKRRPQAIPSLLWLLCFANGMIYGFDLEGDSARVYHTLLTTLPRAETATAWILMENPTVTEKTATFPLVPNRPSTNLTISEVFVIVSEFGNGIALWLQPSEGEGQANKLLRSTEFRTPPSPATISRCQPQGSWLHLITLTGHVISVHFSVVISHSVGDECFSRYDLLCQPANFPHLPPSLTPTCSITQEKAKWRYMDIKDFVRLPDGHLGALRSSGEQIHLVDLLRQKEVCPNPSMEMNESAAVACGVKELIAACHELDAYLPCLRLLGVLDGEDQRTSCSFPNAPINRVLKTQVYLLPGDMKESRSAALDFVAEFAIQATEIPPCDNWNTLTMEELAFRLLVPSPETLPPIPLEKLGVAVKIAPVYGDTVIEDLNLPGVYQYSVPWINVHFSHPTIKTSDSDNQGKSNDLVARVLLPPSWCSVLLAESSEDVSANFLKGILVYITLDLQCPSIPANILTGSSEVSHSSYAVRGSALSVLIGKYFLDAIHLLSPTDHSEYITNLPLLGGQSNYLTMRITMIPPAILSEILKDAQKTKIRGLAENSTGKAIASSGHFQLHFVPTSRAVKINWSRVSPNCVETPQSDTFSIDLSSSCTRTLWIIYLAMVHRLSSVGASSSKENVDSSALPSIEHLRQEYCVLEDIENSLVKMRSEVVSASNSRFSPEESLKHLMRAFCSVRNTTAAALF</sequence>
<evidence type="ECO:0000313" key="2">
    <source>
        <dbReference type="Proteomes" id="UP001497525"/>
    </source>
</evidence>
<accession>A0AAV2T128</accession>
<dbReference type="EMBL" id="CAXLJL010000063">
    <property type="protein sequence ID" value="CAL5130375.1"/>
    <property type="molecule type" value="Genomic_DNA"/>
</dbReference>
<protein>
    <submittedName>
        <fullName evidence="1">Uncharacterized protein</fullName>
    </submittedName>
</protein>
<organism evidence="1 2">
    <name type="scientific">Calicophoron daubneyi</name>
    <name type="common">Rumen fluke</name>
    <name type="synonym">Paramphistomum daubneyi</name>
    <dbReference type="NCBI Taxonomy" id="300641"/>
    <lineage>
        <taxon>Eukaryota</taxon>
        <taxon>Metazoa</taxon>
        <taxon>Spiralia</taxon>
        <taxon>Lophotrochozoa</taxon>
        <taxon>Platyhelminthes</taxon>
        <taxon>Trematoda</taxon>
        <taxon>Digenea</taxon>
        <taxon>Plagiorchiida</taxon>
        <taxon>Pronocephalata</taxon>
        <taxon>Paramphistomoidea</taxon>
        <taxon>Paramphistomidae</taxon>
        <taxon>Calicophoron</taxon>
    </lineage>
</organism>
<reference evidence="1" key="1">
    <citation type="submission" date="2024-06" db="EMBL/GenBank/DDBJ databases">
        <authorList>
            <person name="Liu X."/>
            <person name="Lenzi L."/>
            <person name="Haldenby T S."/>
            <person name="Uol C."/>
        </authorList>
    </citation>
    <scope>NUCLEOTIDE SEQUENCE</scope>
</reference>
<dbReference type="AlphaFoldDB" id="A0AAV2T128"/>
<dbReference type="Proteomes" id="UP001497525">
    <property type="component" value="Unassembled WGS sequence"/>
</dbReference>
<gene>
    <name evidence="1" type="ORF">CDAUBV1_LOCUS1990</name>
</gene>
<name>A0AAV2T128_CALDB</name>
<proteinExistence type="predicted"/>